<evidence type="ECO:0000256" key="2">
    <source>
        <dbReference type="ARBA" id="ARBA00022833"/>
    </source>
</evidence>
<dbReference type="GO" id="GO:0005096">
    <property type="term" value="F:GTPase activator activity"/>
    <property type="evidence" value="ECO:0007669"/>
    <property type="project" value="InterPro"/>
</dbReference>
<protein>
    <submittedName>
        <fullName evidence="4">ADP-ribosylation factor GTPase-activating protein AGD2</fullName>
    </submittedName>
</protein>
<dbReference type="InterPro" id="IPR002110">
    <property type="entry name" value="Ankyrin_rpt"/>
</dbReference>
<feature type="repeat" description="ANK" evidence="3">
    <location>
        <begin position="146"/>
        <end position="178"/>
    </location>
</feature>
<dbReference type="AlphaFoldDB" id="A0A3L6F3F3"/>
<dbReference type="InterPro" id="IPR045258">
    <property type="entry name" value="ACAP1/2/3-like"/>
</dbReference>
<proteinExistence type="predicted"/>
<evidence type="ECO:0000256" key="1">
    <source>
        <dbReference type="ARBA" id="ARBA00022723"/>
    </source>
</evidence>
<dbReference type="GO" id="GO:0046872">
    <property type="term" value="F:metal ion binding"/>
    <property type="evidence" value="ECO:0007669"/>
    <property type="project" value="UniProtKB-KW"/>
</dbReference>
<keyword evidence="2" id="KW-0862">Zinc</keyword>
<dbReference type="SMART" id="SM00248">
    <property type="entry name" value="ANK"/>
    <property type="match status" value="2"/>
</dbReference>
<dbReference type="ExpressionAtlas" id="A0A3L6F3F3">
    <property type="expression patterns" value="baseline and differential"/>
</dbReference>
<gene>
    <name evidence="4" type="primary">AGD2_1</name>
    <name evidence="4" type="ORF">Zm00014a_036031</name>
</gene>
<sequence length="371" mass="42123">MNDSNGAILFIEKPKPSDAFSIKERYIQTKYVDKLLFARDPDQNTINILEAIRKNDVRAAYRILAIAEVSANMTYDALSKDVHHVQPVTDKMLLDPISCEIIQDSGKPEGCLQGCSLLHFACEYGYPIMVELLLLFGADINMQDFHGRTPLHHCVQKKNDELTKHLLKRGARTTIKDGGGLTALERRMELGAITDEDLFILFVSSRLPFFYEFKVDSISQGYHVQAITVFDSLSMVIETQCQWSDGREKCGVRRDEYTIHQEGLIVSKTVLIICSVCSYEVKQLTNVTFIGVVIHLLALRCFSLRSHLNLAVLFLLIVILGVTDEAKELDKELRQITMKKNQVVRIQDFNFIFTEDVNKQNRQAVALLAMC</sequence>
<accession>A0A3L6F3F3</accession>
<dbReference type="PROSITE" id="PS50088">
    <property type="entry name" value="ANK_REPEAT"/>
    <property type="match status" value="2"/>
</dbReference>
<feature type="repeat" description="ANK" evidence="3">
    <location>
        <begin position="113"/>
        <end position="145"/>
    </location>
</feature>
<comment type="caution">
    <text evidence="4">The sequence shown here is derived from an EMBL/GenBank/DDBJ whole genome shotgun (WGS) entry which is preliminary data.</text>
</comment>
<dbReference type="PANTHER" id="PTHR23180">
    <property type="entry name" value="CENTAURIN/ARF"/>
    <property type="match status" value="1"/>
</dbReference>
<evidence type="ECO:0000313" key="4">
    <source>
        <dbReference type="EMBL" id="PWZ27579.1"/>
    </source>
</evidence>
<dbReference type="SUPFAM" id="SSF48403">
    <property type="entry name" value="Ankyrin repeat"/>
    <property type="match status" value="1"/>
</dbReference>
<evidence type="ECO:0000256" key="3">
    <source>
        <dbReference type="PROSITE-ProRule" id="PRU00023"/>
    </source>
</evidence>
<dbReference type="PROSITE" id="PS50297">
    <property type="entry name" value="ANK_REP_REGION"/>
    <property type="match status" value="2"/>
</dbReference>
<keyword evidence="1" id="KW-0479">Metal-binding</keyword>
<dbReference type="Proteomes" id="UP000251960">
    <property type="component" value="Chromosome 4"/>
</dbReference>
<dbReference type="InterPro" id="IPR036770">
    <property type="entry name" value="Ankyrin_rpt-contain_sf"/>
</dbReference>
<reference evidence="4" key="1">
    <citation type="journal article" date="2018" name="Nat. Genet.">
        <title>Extensive intraspecific gene order and gene structural variations between Mo17 and other maize genomes.</title>
        <authorList>
            <person name="Sun S."/>
            <person name="Zhou Y."/>
            <person name="Chen J."/>
            <person name="Shi J."/>
            <person name="Zhao H."/>
            <person name="Zhao H."/>
            <person name="Song W."/>
            <person name="Zhang M."/>
            <person name="Cui Y."/>
            <person name="Dong X."/>
            <person name="Liu H."/>
            <person name="Ma X."/>
            <person name="Jiao Y."/>
            <person name="Wang B."/>
            <person name="Wei X."/>
            <person name="Stein J.C."/>
            <person name="Glaubitz J.C."/>
            <person name="Lu F."/>
            <person name="Yu G."/>
            <person name="Liang C."/>
            <person name="Fengler K."/>
            <person name="Li B."/>
            <person name="Rafalski A."/>
            <person name="Schnable P.S."/>
            <person name="Ware D.H."/>
            <person name="Buckler E.S."/>
            <person name="Lai J."/>
        </authorList>
    </citation>
    <scope>NUCLEOTIDE SEQUENCE [LARGE SCALE GENOMIC DNA]</scope>
    <source>
        <tissue evidence="4">Seedling</tissue>
    </source>
</reference>
<name>A0A3L6F3F3_MAIZE</name>
<dbReference type="Pfam" id="PF12796">
    <property type="entry name" value="Ank_2"/>
    <property type="match status" value="1"/>
</dbReference>
<dbReference type="EMBL" id="NCVQ01000005">
    <property type="protein sequence ID" value="PWZ27579.1"/>
    <property type="molecule type" value="Genomic_DNA"/>
</dbReference>
<dbReference type="PANTHER" id="PTHR23180:SF244">
    <property type="entry name" value="ADP-RIBOSYLATION FACTOR GTPASE-ACTIVATING PROTEIN AGD2"/>
    <property type="match status" value="1"/>
</dbReference>
<keyword evidence="3" id="KW-0040">ANK repeat</keyword>
<dbReference type="Gene3D" id="1.25.40.20">
    <property type="entry name" value="Ankyrin repeat-containing domain"/>
    <property type="match status" value="1"/>
</dbReference>
<organism evidence="4">
    <name type="scientific">Zea mays</name>
    <name type="common">Maize</name>
    <dbReference type="NCBI Taxonomy" id="4577"/>
    <lineage>
        <taxon>Eukaryota</taxon>
        <taxon>Viridiplantae</taxon>
        <taxon>Streptophyta</taxon>
        <taxon>Embryophyta</taxon>
        <taxon>Tracheophyta</taxon>
        <taxon>Spermatophyta</taxon>
        <taxon>Magnoliopsida</taxon>
        <taxon>Liliopsida</taxon>
        <taxon>Poales</taxon>
        <taxon>Poaceae</taxon>
        <taxon>PACMAD clade</taxon>
        <taxon>Panicoideae</taxon>
        <taxon>Andropogonodae</taxon>
        <taxon>Andropogoneae</taxon>
        <taxon>Tripsacinae</taxon>
        <taxon>Zea</taxon>
    </lineage>
</organism>